<evidence type="ECO:0000256" key="1">
    <source>
        <dbReference type="ARBA" id="ARBA00022529"/>
    </source>
</evidence>
<gene>
    <name evidence="6" type="ORF">MNBD_BACTEROID02-1451</name>
</gene>
<dbReference type="InterPro" id="IPR002901">
    <property type="entry name" value="MGlyc_endo_b_GlcNAc-like_dom"/>
</dbReference>
<evidence type="ECO:0000256" key="4">
    <source>
        <dbReference type="ARBA" id="ARBA00032108"/>
    </source>
</evidence>
<accession>A0A3B0QVS9</accession>
<keyword evidence="1" id="KW-0929">Antimicrobial</keyword>
<dbReference type="PROSITE" id="PS51782">
    <property type="entry name" value="LYSM"/>
    <property type="match status" value="1"/>
</dbReference>
<name>A0A3B0QVS9_9ZZZZ</name>
<dbReference type="PANTHER" id="PTHR33308">
    <property type="entry name" value="PEPTIDOGLYCAN HYDROLASE FLGJ"/>
    <property type="match status" value="1"/>
</dbReference>
<dbReference type="InterPro" id="IPR051056">
    <property type="entry name" value="Glycosyl_Hydrolase_73"/>
</dbReference>
<sequence length="260" mass="29702">MIKRTVLILILCVLSFSCGSRKRAARKKAEANKEIVKNPSEDLNDNDVETTTPKINNTTHYISVYKDIAISEMKTYGIPASITLAQGILESGSGRGTLAVKANNHFGIKCHDWKGAKIYHDDDKRQECFRKYKNSNGSFRDHSEFLAKRGRYANLFKLDKDDYKGWANGLRRAGYATDKRYPQKLISLIERYELYKFDGTTSKKKRAKKHIEYTVVKGDTLYSISRKYNITVKELQSINGLKSTEISIGQVLNINTREKN</sequence>
<feature type="domain" description="LysM" evidence="5">
    <location>
        <begin position="211"/>
        <end position="254"/>
    </location>
</feature>
<dbReference type="PANTHER" id="PTHR33308:SF9">
    <property type="entry name" value="PEPTIDOGLYCAN HYDROLASE FLGJ"/>
    <property type="match status" value="1"/>
</dbReference>
<reference evidence="6" key="1">
    <citation type="submission" date="2018-06" db="EMBL/GenBank/DDBJ databases">
        <authorList>
            <person name="Zhirakovskaya E."/>
        </authorList>
    </citation>
    <scope>NUCLEOTIDE SEQUENCE</scope>
</reference>
<protein>
    <recommendedName>
        <fullName evidence="4">Peptidoglycan hydrolase</fullName>
    </recommendedName>
</protein>
<dbReference type="InterPro" id="IPR036779">
    <property type="entry name" value="LysM_dom_sf"/>
</dbReference>
<dbReference type="Gene3D" id="3.10.350.10">
    <property type="entry name" value="LysM domain"/>
    <property type="match status" value="1"/>
</dbReference>
<dbReference type="GO" id="GO:0004040">
    <property type="term" value="F:amidase activity"/>
    <property type="evidence" value="ECO:0007669"/>
    <property type="project" value="InterPro"/>
</dbReference>
<dbReference type="GO" id="GO:0031640">
    <property type="term" value="P:killing of cells of another organism"/>
    <property type="evidence" value="ECO:0007669"/>
    <property type="project" value="UniProtKB-KW"/>
</dbReference>
<dbReference type="PROSITE" id="PS51257">
    <property type="entry name" value="PROKAR_LIPOPROTEIN"/>
    <property type="match status" value="1"/>
</dbReference>
<evidence type="ECO:0000256" key="2">
    <source>
        <dbReference type="ARBA" id="ARBA00022638"/>
    </source>
</evidence>
<dbReference type="CDD" id="cd00118">
    <property type="entry name" value="LysM"/>
    <property type="match status" value="1"/>
</dbReference>
<dbReference type="Pfam" id="PF01476">
    <property type="entry name" value="LysM"/>
    <property type="match status" value="1"/>
</dbReference>
<keyword evidence="2" id="KW-0081">Bacteriolytic enzyme</keyword>
<evidence type="ECO:0000259" key="5">
    <source>
        <dbReference type="PROSITE" id="PS51782"/>
    </source>
</evidence>
<dbReference type="AlphaFoldDB" id="A0A3B0QVS9"/>
<evidence type="ECO:0000313" key="6">
    <source>
        <dbReference type="EMBL" id="VAV85590.1"/>
    </source>
</evidence>
<dbReference type="SMART" id="SM00047">
    <property type="entry name" value="LYZ2"/>
    <property type="match status" value="1"/>
</dbReference>
<evidence type="ECO:0000256" key="3">
    <source>
        <dbReference type="ARBA" id="ARBA00022801"/>
    </source>
</evidence>
<dbReference type="SMART" id="SM00257">
    <property type="entry name" value="LysM"/>
    <property type="match status" value="1"/>
</dbReference>
<dbReference type="Gene3D" id="1.10.530.10">
    <property type="match status" value="1"/>
</dbReference>
<dbReference type="InterPro" id="IPR018392">
    <property type="entry name" value="LysM"/>
</dbReference>
<proteinExistence type="predicted"/>
<dbReference type="GO" id="GO:0042742">
    <property type="term" value="P:defense response to bacterium"/>
    <property type="evidence" value="ECO:0007669"/>
    <property type="project" value="UniProtKB-KW"/>
</dbReference>
<organism evidence="6">
    <name type="scientific">hydrothermal vent metagenome</name>
    <dbReference type="NCBI Taxonomy" id="652676"/>
    <lineage>
        <taxon>unclassified sequences</taxon>
        <taxon>metagenomes</taxon>
        <taxon>ecological metagenomes</taxon>
    </lineage>
</organism>
<keyword evidence="3" id="KW-0378">Hydrolase</keyword>
<dbReference type="Pfam" id="PF01832">
    <property type="entry name" value="Glucosaminidase"/>
    <property type="match status" value="1"/>
</dbReference>
<dbReference type="EMBL" id="UOEB01000235">
    <property type="protein sequence ID" value="VAV85590.1"/>
    <property type="molecule type" value="Genomic_DNA"/>
</dbReference>
<dbReference type="SUPFAM" id="SSF54106">
    <property type="entry name" value="LysM domain"/>
    <property type="match status" value="1"/>
</dbReference>